<sequence length="249" mass="26230">MSARLAALDHVLGLVARSGCVDTLVLRGSTTMAAWFGDRAREPGDLDFVVRPGAAEGARPWRASAVGAPRPHDAVLKLVEEHPSAGWVRLHPADAVHGRSYGYYPGGARTVMPFSSDDGSGGTVQLDFAYDESLPEPPVLTAVPRYGGGTPHALWTASPALSLVWKLQWLIADHAERGVVGGKDLYDAVLLASLDGLVVPPRLRRLVDRDALGALPGWAVDGHPSVAGSAGTWLSRLSAALRVLDLDGA</sequence>
<dbReference type="Proteomes" id="UP000642070">
    <property type="component" value="Unassembled WGS sequence"/>
</dbReference>
<accession>A0A917TPB2</accession>
<evidence type="ECO:0000313" key="2">
    <source>
        <dbReference type="Proteomes" id="UP000642070"/>
    </source>
</evidence>
<dbReference type="Pfam" id="PF08843">
    <property type="entry name" value="AbiEii"/>
    <property type="match status" value="1"/>
</dbReference>
<proteinExistence type="predicted"/>
<protein>
    <recommendedName>
        <fullName evidence="3">Nucleotidyl transferase AbiEii/AbiGii toxin family protein</fullName>
    </recommendedName>
</protein>
<comment type="caution">
    <text evidence="1">The sequence shown here is derived from an EMBL/GenBank/DDBJ whole genome shotgun (WGS) entry which is preliminary data.</text>
</comment>
<organism evidence="1 2">
    <name type="scientific">Dactylosporangium sucinum</name>
    <dbReference type="NCBI Taxonomy" id="1424081"/>
    <lineage>
        <taxon>Bacteria</taxon>
        <taxon>Bacillati</taxon>
        <taxon>Actinomycetota</taxon>
        <taxon>Actinomycetes</taxon>
        <taxon>Micromonosporales</taxon>
        <taxon>Micromonosporaceae</taxon>
        <taxon>Dactylosporangium</taxon>
    </lineage>
</organism>
<evidence type="ECO:0008006" key="3">
    <source>
        <dbReference type="Google" id="ProtNLM"/>
    </source>
</evidence>
<dbReference type="AlphaFoldDB" id="A0A917TPB2"/>
<evidence type="ECO:0000313" key="1">
    <source>
        <dbReference type="EMBL" id="GGM30270.1"/>
    </source>
</evidence>
<dbReference type="EMBL" id="BMPI01000014">
    <property type="protein sequence ID" value="GGM30270.1"/>
    <property type="molecule type" value="Genomic_DNA"/>
</dbReference>
<name>A0A917TPB2_9ACTN</name>
<keyword evidence="2" id="KW-1185">Reference proteome</keyword>
<dbReference type="InterPro" id="IPR014942">
    <property type="entry name" value="AbiEii"/>
</dbReference>
<reference evidence="1" key="1">
    <citation type="journal article" date="2014" name="Int. J. Syst. Evol. Microbiol.">
        <title>Complete genome sequence of Corynebacterium casei LMG S-19264T (=DSM 44701T), isolated from a smear-ripened cheese.</title>
        <authorList>
            <consortium name="US DOE Joint Genome Institute (JGI-PGF)"/>
            <person name="Walter F."/>
            <person name="Albersmeier A."/>
            <person name="Kalinowski J."/>
            <person name="Ruckert C."/>
        </authorList>
    </citation>
    <scope>NUCLEOTIDE SEQUENCE</scope>
    <source>
        <strain evidence="1">JCM 19831</strain>
    </source>
</reference>
<gene>
    <name evidence="1" type="ORF">GCM10007977_034440</name>
</gene>
<reference evidence="1" key="2">
    <citation type="submission" date="2020-09" db="EMBL/GenBank/DDBJ databases">
        <authorList>
            <person name="Sun Q."/>
            <person name="Ohkuma M."/>
        </authorList>
    </citation>
    <scope>NUCLEOTIDE SEQUENCE</scope>
    <source>
        <strain evidence="1">JCM 19831</strain>
    </source>
</reference>
<dbReference type="RefSeq" id="WP_190250839.1">
    <property type="nucleotide sequence ID" value="NZ_BMPI01000014.1"/>
</dbReference>